<dbReference type="Proteomes" id="UP000770586">
    <property type="component" value="Unassembled WGS sequence"/>
</dbReference>
<accession>A0A8J7RR30</accession>
<proteinExistence type="predicted"/>
<reference evidence="1 2" key="1">
    <citation type="submission" date="2021-03" db="EMBL/GenBank/DDBJ databases">
        <title>Genomic Encyclopedia of Type Strains, Phase IV (KMG-IV): sequencing the most valuable type-strain genomes for metagenomic binning, comparative biology and taxonomic classification.</title>
        <authorList>
            <person name="Goeker M."/>
        </authorList>
    </citation>
    <scope>NUCLEOTIDE SEQUENCE [LARGE SCALE GENOMIC DNA]</scope>
    <source>
        <strain evidence="1 2">DSM 12287</strain>
    </source>
</reference>
<keyword evidence="2" id="KW-1185">Reference proteome</keyword>
<organism evidence="1 2">
    <name type="scientific">Halorubrum trapanicum</name>
    <dbReference type="NCBI Taxonomy" id="29284"/>
    <lineage>
        <taxon>Archaea</taxon>
        <taxon>Methanobacteriati</taxon>
        <taxon>Methanobacteriota</taxon>
        <taxon>Stenosarchaea group</taxon>
        <taxon>Halobacteria</taxon>
        <taxon>Halobacteriales</taxon>
        <taxon>Haloferacaceae</taxon>
        <taxon>Halorubrum</taxon>
    </lineage>
</organism>
<name>A0A8J7RR30_9EURY</name>
<comment type="caution">
    <text evidence="1">The sequence shown here is derived from an EMBL/GenBank/DDBJ whole genome shotgun (WGS) entry which is preliminary data.</text>
</comment>
<sequence length="79" mass="8899">MRLAATRKPDLHKCRLMGTDLEGLRCAAGSHREDLVIQLGGFVGLHAFETHDSRRHMFPYLDDGHCGSAHRCTAWLRAK</sequence>
<dbReference type="AlphaFoldDB" id="A0A8J7RR30"/>
<evidence type="ECO:0000313" key="1">
    <source>
        <dbReference type="EMBL" id="MBP1900412.1"/>
    </source>
</evidence>
<protein>
    <submittedName>
        <fullName evidence="1">Uncharacterized protein</fullName>
    </submittedName>
</protein>
<dbReference type="EMBL" id="JAGGKE010000001">
    <property type="protein sequence ID" value="MBP1900412.1"/>
    <property type="molecule type" value="Genomic_DNA"/>
</dbReference>
<gene>
    <name evidence="1" type="ORF">J2744_000064</name>
</gene>
<evidence type="ECO:0000313" key="2">
    <source>
        <dbReference type="Proteomes" id="UP000770586"/>
    </source>
</evidence>